<comment type="caution">
    <text evidence="1">The sequence shown here is derived from an EMBL/GenBank/DDBJ whole genome shotgun (WGS) entry which is preliminary data.</text>
</comment>
<evidence type="ECO:0000313" key="2">
    <source>
        <dbReference type="Proteomes" id="UP000286715"/>
    </source>
</evidence>
<protein>
    <submittedName>
        <fullName evidence="1">Uncharacterized protein</fullName>
    </submittedName>
</protein>
<dbReference type="Proteomes" id="UP000286715">
    <property type="component" value="Unassembled WGS sequence"/>
</dbReference>
<keyword evidence="2" id="KW-1185">Reference proteome</keyword>
<organism evidence="1 2">
    <name type="scientific">Thermaurantimonas aggregans</name>
    <dbReference type="NCBI Taxonomy" id="2173829"/>
    <lineage>
        <taxon>Bacteria</taxon>
        <taxon>Pseudomonadati</taxon>
        <taxon>Bacteroidota</taxon>
        <taxon>Flavobacteriia</taxon>
        <taxon>Flavobacteriales</taxon>
        <taxon>Schleiferiaceae</taxon>
        <taxon>Thermaurantimonas</taxon>
    </lineage>
</organism>
<reference evidence="1 2" key="1">
    <citation type="submission" date="2018-11" db="EMBL/GenBank/DDBJ databases">
        <title>Schleiferia aggregans sp. nov., a moderately thermophilic heterotrophic bacterium isolated from microbial mats at a terrestrial hot spring.</title>
        <authorList>
            <person name="Iino T."/>
            <person name="Ohkuma M."/>
            <person name="Haruta S."/>
        </authorList>
    </citation>
    <scope>NUCLEOTIDE SEQUENCE [LARGE SCALE GENOMIC DNA]</scope>
    <source>
        <strain evidence="1 2">LA</strain>
    </source>
</reference>
<accession>A0A401XLG5</accession>
<evidence type="ECO:0000313" key="1">
    <source>
        <dbReference type="EMBL" id="GCD77866.1"/>
    </source>
</evidence>
<proteinExistence type="predicted"/>
<dbReference type="EMBL" id="BHZE01000012">
    <property type="protein sequence ID" value="GCD77866.1"/>
    <property type="molecule type" value="Genomic_DNA"/>
</dbReference>
<gene>
    <name evidence="1" type="ORF">JCM31826_13480</name>
</gene>
<sequence length="452" mass="54012">MINYSACYSQILINLNEKKTLNKNYIAYHYNDTIFSLIIDKNPKINSFKIIKIFDNFNVEKISFYLISDYLSSNKSIFFKGLFHYFSIDDYGIYSYNSLDIRKKKIYKKLKNFGPSYYRISKGGIFYSTNEYNLHPNESDPPELLWSVYLPDEDRTIAFPVDSFLIYTHFNSEKIRFLGERYIVAARNMALSFHVYDTHTGTLHYYRDPDEDLYLNDSIKSFFYHLSRDPNMDVRTNMRIAKRQQPMWRINKVLPYDEKAFVMSTILNDTHRVYFVRIEPDSMWMQRTFLYQEYGEPSAYAENPNRSHMAYTRGVEVYKDNFLRFQTDSADNLYLEIMPINRIMGLTHDEHYVFIDPMYCQKCEFPRKDSRYFLLTNGSRLMEERFVKQLGIDPAKVVWIKGQYPEWMYNEPKEQALKHLFTGTPVVIPSEKRWQLGAEVLDLLRQYAGEEL</sequence>
<dbReference type="AlphaFoldDB" id="A0A401XLG5"/>
<name>A0A401XLG5_9FLAO</name>